<feature type="compositionally biased region" description="Polar residues" evidence="5">
    <location>
        <begin position="218"/>
        <end position="227"/>
    </location>
</feature>
<dbReference type="Pfam" id="PF05719">
    <property type="entry name" value="GPP34"/>
    <property type="match status" value="1"/>
</dbReference>
<evidence type="ECO:0000313" key="8">
    <source>
        <dbReference type="EMBL" id="VEW14778.1"/>
    </source>
</evidence>
<keyword evidence="3" id="KW-0446">Lipid-binding</keyword>
<gene>
    <name evidence="6" type="ORF">AVW13_13930</name>
    <name evidence="7" type="ORF">B8X04_00695</name>
    <name evidence="8" type="ORF">NCTC12391_02927</name>
</gene>
<reference evidence="8 11" key="4">
    <citation type="submission" date="2019-02" db="EMBL/GenBank/DDBJ databases">
        <authorList>
            <consortium name="Pathogen Informatics"/>
        </authorList>
    </citation>
    <scope>NUCLEOTIDE SEQUENCE [LARGE SCALE GENOMIC DNA]</scope>
    <source>
        <strain evidence="8 11">3012STDY7078520</strain>
    </source>
</reference>
<dbReference type="GO" id="GO:0012505">
    <property type="term" value="C:endomembrane system"/>
    <property type="evidence" value="ECO:0007669"/>
    <property type="project" value="UniProtKB-ARBA"/>
</dbReference>
<name>A0A162ZEL7_9MICO</name>
<dbReference type="GO" id="GO:0070273">
    <property type="term" value="F:phosphatidylinositol-4-phosphate binding"/>
    <property type="evidence" value="ECO:0007669"/>
    <property type="project" value="InterPro"/>
</dbReference>
<dbReference type="EMBL" id="CAACXN010000015">
    <property type="protein sequence ID" value="VEW14778.1"/>
    <property type="molecule type" value="Genomic_DNA"/>
</dbReference>
<organism evidence="7 10">
    <name type="scientific">Brevibacterium casei</name>
    <dbReference type="NCBI Taxonomy" id="33889"/>
    <lineage>
        <taxon>Bacteria</taxon>
        <taxon>Bacillati</taxon>
        <taxon>Actinomycetota</taxon>
        <taxon>Actinomycetes</taxon>
        <taxon>Micrococcales</taxon>
        <taxon>Brevibacteriaceae</taxon>
        <taxon>Brevibacterium</taxon>
    </lineage>
</organism>
<evidence type="ECO:0000256" key="2">
    <source>
        <dbReference type="ARBA" id="ARBA00023034"/>
    </source>
</evidence>
<reference evidence="9" key="1">
    <citation type="submission" date="2016-01" db="EMBL/GenBank/DDBJ databases">
        <title>Draft genome of Chromobacterium sp. F49.</title>
        <authorList>
            <person name="Hong K.W."/>
        </authorList>
    </citation>
    <scope>NUCLEOTIDE SEQUENCE [LARGE SCALE GENOMIC DNA]</scope>
    <source>
        <strain evidence="9">M40</strain>
    </source>
</reference>
<dbReference type="Proteomes" id="UP000076612">
    <property type="component" value="Unassembled WGS sequence"/>
</dbReference>
<dbReference type="GO" id="GO:0005737">
    <property type="term" value="C:cytoplasm"/>
    <property type="evidence" value="ECO:0007669"/>
    <property type="project" value="UniProtKB-ARBA"/>
</dbReference>
<reference evidence="7 10" key="3">
    <citation type="submission" date="2017-04" db="EMBL/GenBank/DDBJ databases">
        <title>Kefir bacterial isolates.</title>
        <authorList>
            <person name="Kim Y."/>
            <person name="Blasche S."/>
            <person name="Patil K.R."/>
        </authorList>
    </citation>
    <scope>NUCLEOTIDE SEQUENCE [LARGE SCALE GENOMIC DNA]</scope>
    <source>
        <strain evidence="7 10">OG2</strain>
    </source>
</reference>
<dbReference type="InterPro" id="IPR008628">
    <property type="entry name" value="GPP34-like"/>
</dbReference>
<evidence type="ECO:0000313" key="11">
    <source>
        <dbReference type="Proteomes" id="UP000386281"/>
    </source>
</evidence>
<dbReference type="Gene3D" id="1.10.3630.10">
    <property type="entry name" value="yeast vps74-n-term truncation variant domain like"/>
    <property type="match status" value="1"/>
</dbReference>
<keyword evidence="4" id="KW-0472">Membrane</keyword>
<evidence type="ECO:0000256" key="1">
    <source>
        <dbReference type="ARBA" id="ARBA00004255"/>
    </source>
</evidence>
<protein>
    <submittedName>
        <fullName evidence="7">GPP34 family phosphoprotein</fullName>
    </submittedName>
</protein>
<dbReference type="EMBL" id="NCWY01000001">
    <property type="protein sequence ID" value="PAK97130.1"/>
    <property type="molecule type" value="Genomic_DNA"/>
</dbReference>
<evidence type="ECO:0000313" key="10">
    <source>
        <dbReference type="Proteomes" id="UP000216867"/>
    </source>
</evidence>
<dbReference type="InterPro" id="IPR038261">
    <property type="entry name" value="GPP34-like_sf"/>
</dbReference>
<dbReference type="Proteomes" id="UP000386281">
    <property type="component" value="Unassembled WGS sequence"/>
</dbReference>
<feature type="region of interest" description="Disordered" evidence="5">
    <location>
        <begin position="217"/>
        <end position="241"/>
    </location>
</feature>
<dbReference type="STRING" id="33889.AVW13_13930"/>
<dbReference type="AlphaFoldDB" id="A0A162ZEL7"/>
<sequence>MTAGPDRRDLLISEDLMLLLLPESGKIPEITPGLESALTGALLVDLAEAGFIDILPGSDPASPFVRPAEVPRPTDPMFVNAIALLGQKERPLSSALPILLPRLDDVLLVRLGNHGVLHHRSSRFLGLFPTSSWQVLDPAPEERLRAEIGAVLDGGESVDVRTGTIIALLHGAEAARQISPPLTWDDKVAQQVAMAAWASAPIRDILEAATASAKHTTETASAISDSATGARVARASTWPDT</sequence>
<dbReference type="EMBL" id="LQQR01000027">
    <property type="protein sequence ID" value="KZE17186.1"/>
    <property type="molecule type" value="Genomic_DNA"/>
</dbReference>
<accession>A0A162ZEL7</accession>
<dbReference type="Proteomes" id="UP000216867">
    <property type="component" value="Unassembled WGS sequence"/>
</dbReference>
<evidence type="ECO:0000313" key="7">
    <source>
        <dbReference type="EMBL" id="PAK97130.1"/>
    </source>
</evidence>
<evidence type="ECO:0000256" key="4">
    <source>
        <dbReference type="ARBA" id="ARBA00023136"/>
    </source>
</evidence>
<evidence type="ECO:0000256" key="5">
    <source>
        <dbReference type="SAM" id="MobiDB-lite"/>
    </source>
</evidence>
<reference evidence="6" key="2">
    <citation type="submission" date="2016-01" db="EMBL/GenBank/DDBJ databases">
        <authorList>
            <person name="Hong K.W."/>
        </authorList>
    </citation>
    <scope>NUCLEOTIDE SEQUENCE</scope>
    <source>
        <strain evidence="6">M40</strain>
    </source>
</reference>
<proteinExistence type="predicted"/>
<dbReference type="RefSeq" id="WP_063250398.1">
    <property type="nucleotide sequence ID" value="NZ_CAACXN010000015.1"/>
</dbReference>
<keyword evidence="2" id="KW-0333">Golgi apparatus</keyword>
<evidence type="ECO:0000256" key="3">
    <source>
        <dbReference type="ARBA" id="ARBA00023121"/>
    </source>
</evidence>
<comment type="subcellular location">
    <subcellularLocation>
        <location evidence="1">Golgi apparatus membrane</location>
        <topology evidence="1">Peripheral membrane protein</topology>
        <orientation evidence="1">Cytoplasmic side</orientation>
    </subcellularLocation>
</comment>
<evidence type="ECO:0000313" key="6">
    <source>
        <dbReference type="EMBL" id="KZE17186.1"/>
    </source>
</evidence>
<evidence type="ECO:0000313" key="9">
    <source>
        <dbReference type="Proteomes" id="UP000076612"/>
    </source>
</evidence>